<dbReference type="AlphaFoldDB" id="A0A370GHK8"/>
<dbReference type="STRING" id="1210089.GCA_001613165_06151"/>
<reference evidence="1 2" key="1">
    <citation type="submission" date="2018-07" db="EMBL/GenBank/DDBJ databases">
        <title>Genomic Encyclopedia of Type Strains, Phase IV (KMG-IV): sequencing the most valuable type-strain genomes for metagenomic binning, comparative biology and taxonomic classification.</title>
        <authorList>
            <person name="Goeker M."/>
        </authorList>
    </citation>
    <scope>NUCLEOTIDE SEQUENCE [LARGE SCALE GENOMIC DNA]</scope>
    <source>
        <strain evidence="1 2">DSM 44952</strain>
    </source>
</reference>
<dbReference type="RefSeq" id="WP_068027592.1">
    <property type="nucleotide sequence ID" value="NZ_QQAZ01000022.1"/>
</dbReference>
<dbReference type="OrthoDB" id="3711227at2"/>
<evidence type="ECO:0000313" key="1">
    <source>
        <dbReference type="EMBL" id="RDI43285.1"/>
    </source>
</evidence>
<protein>
    <submittedName>
        <fullName evidence="1">Uncharacterized protein</fullName>
    </submittedName>
</protein>
<keyword evidence="2" id="KW-1185">Reference proteome</keyword>
<name>A0A370GHK8_9NOCA</name>
<evidence type="ECO:0000313" key="2">
    <source>
        <dbReference type="Proteomes" id="UP000255355"/>
    </source>
</evidence>
<sequence length="194" mass="21174">MAVSQSTESDYLLPCGRGLERVWDRLDAMDAGLSDEHERTCPHCAAARDSLLTLRGATRELIDEPDPPPPDLFGRIMSAVRAEGRRGRTLTLPTPHPGSVEVSEQAVAVVLRYAADTVDGVRARGCLVRSTEPGPDGEHIVDVEMTIAVRLGGRGVEELVPRVRNRVRTAASARIGLMLGRLDITVVDIYEEQR</sequence>
<comment type="caution">
    <text evidence="1">The sequence shown here is derived from an EMBL/GenBank/DDBJ whole genome shotgun (WGS) entry which is preliminary data.</text>
</comment>
<proteinExistence type="predicted"/>
<organism evidence="1 2">
    <name type="scientific">Nocardia mexicana</name>
    <dbReference type="NCBI Taxonomy" id="279262"/>
    <lineage>
        <taxon>Bacteria</taxon>
        <taxon>Bacillati</taxon>
        <taxon>Actinomycetota</taxon>
        <taxon>Actinomycetes</taxon>
        <taxon>Mycobacteriales</taxon>
        <taxon>Nocardiaceae</taxon>
        <taxon>Nocardia</taxon>
    </lineage>
</organism>
<gene>
    <name evidence="1" type="ORF">DFR68_12247</name>
</gene>
<accession>A0A370GHK8</accession>
<dbReference type="Proteomes" id="UP000255355">
    <property type="component" value="Unassembled WGS sequence"/>
</dbReference>
<dbReference type="EMBL" id="QQAZ01000022">
    <property type="protein sequence ID" value="RDI43285.1"/>
    <property type="molecule type" value="Genomic_DNA"/>
</dbReference>